<dbReference type="SMART" id="SM00992">
    <property type="entry name" value="YccV-like"/>
    <property type="match status" value="1"/>
</dbReference>
<dbReference type="RefSeq" id="XP_005718096.1">
    <property type="nucleotide sequence ID" value="XM_005718039.1"/>
</dbReference>
<dbReference type="Pfam" id="PF08755">
    <property type="entry name" value="YccV-like"/>
    <property type="match status" value="1"/>
</dbReference>
<name>R7QL48_CHOCR</name>
<dbReference type="PhylomeDB" id="R7QL48"/>
<sequence length="190" mass="21390">MLAVAVADEDYRQAAQLRDAAEQLDAAHPTFALRRRLEAALSRQDFARAAALRDEIDRVNMHAVADRCKPRYPLGLVVVHRRLSYRMVLFGADYRCRAPRATAGQAWGSRRGELQPWYHAAVDERDKSTGDNIVYVAEDDCVPAPPGVQVQHPITRIMFRGLHSQRACPGYSWYVPVGNEEAENMRCVDG</sequence>
<dbReference type="InterPro" id="IPR036623">
    <property type="entry name" value="Hemimethylated_DNA-bd_sf"/>
</dbReference>
<protein>
    <recommendedName>
        <fullName evidence="1">Hemimethylated DNA-binding domain-containing protein</fullName>
    </recommendedName>
</protein>
<dbReference type="EMBL" id="HG001903">
    <property type="protein sequence ID" value="CDF38211.1"/>
    <property type="molecule type" value="Genomic_DNA"/>
</dbReference>
<keyword evidence="3" id="KW-1185">Reference proteome</keyword>
<evidence type="ECO:0000259" key="1">
    <source>
        <dbReference type="SMART" id="SM00992"/>
    </source>
</evidence>
<dbReference type="InterPro" id="IPR011722">
    <property type="entry name" value="Hemimethylated_DNA-bd_dom"/>
</dbReference>
<dbReference type="AlphaFoldDB" id="R7QL48"/>
<evidence type="ECO:0000313" key="3">
    <source>
        <dbReference type="Proteomes" id="UP000012073"/>
    </source>
</evidence>
<evidence type="ECO:0000313" key="2">
    <source>
        <dbReference type="EMBL" id="CDF38211.1"/>
    </source>
</evidence>
<dbReference type="GeneID" id="17325813"/>
<dbReference type="Proteomes" id="UP000012073">
    <property type="component" value="Unassembled WGS sequence"/>
</dbReference>
<dbReference type="KEGG" id="ccp:CHC_T00000555001"/>
<feature type="domain" description="Hemimethylated DNA-binding" evidence="1">
    <location>
        <begin position="69"/>
        <end position="170"/>
    </location>
</feature>
<proteinExistence type="predicted"/>
<dbReference type="OrthoDB" id="28868at2759"/>
<gene>
    <name evidence="2" type="ORF">CHC_T00000555001</name>
</gene>
<accession>R7QL48</accession>
<dbReference type="Gramene" id="CDF38211">
    <property type="protein sequence ID" value="CDF38211"/>
    <property type="gene ID" value="CHC_T00000555001"/>
</dbReference>
<dbReference type="Gene3D" id="2.30.30.390">
    <property type="entry name" value="Hemimethylated DNA-binding domain"/>
    <property type="match status" value="1"/>
</dbReference>
<dbReference type="NCBIfam" id="TIGR02097">
    <property type="entry name" value="yccV"/>
    <property type="match status" value="1"/>
</dbReference>
<reference evidence="3" key="1">
    <citation type="journal article" date="2013" name="Proc. Natl. Acad. Sci. U.S.A.">
        <title>Genome structure and metabolic features in the red seaweed Chondrus crispus shed light on evolution of the Archaeplastida.</title>
        <authorList>
            <person name="Collen J."/>
            <person name="Porcel B."/>
            <person name="Carre W."/>
            <person name="Ball S.G."/>
            <person name="Chaparro C."/>
            <person name="Tonon T."/>
            <person name="Barbeyron T."/>
            <person name="Michel G."/>
            <person name="Noel B."/>
            <person name="Valentin K."/>
            <person name="Elias M."/>
            <person name="Artiguenave F."/>
            <person name="Arun A."/>
            <person name="Aury J.M."/>
            <person name="Barbosa-Neto J.F."/>
            <person name="Bothwell J.H."/>
            <person name="Bouget F.Y."/>
            <person name="Brillet L."/>
            <person name="Cabello-Hurtado F."/>
            <person name="Capella-Gutierrez S."/>
            <person name="Charrier B."/>
            <person name="Cladiere L."/>
            <person name="Cock J.M."/>
            <person name="Coelho S.M."/>
            <person name="Colleoni C."/>
            <person name="Czjzek M."/>
            <person name="Da Silva C."/>
            <person name="Delage L."/>
            <person name="Denoeud F."/>
            <person name="Deschamps P."/>
            <person name="Dittami S.M."/>
            <person name="Gabaldon T."/>
            <person name="Gachon C.M."/>
            <person name="Groisillier A."/>
            <person name="Herve C."/>
            <person name="Jabbari K."/>
            <person name="Katinka M."/>
            <person name="Kloareg B."/>
            <person name="Kowalczyk N."/>
            <person name="Labadie K."/>
            <person name="Leblanc C."/>
            <person name="Lopez P.J."/>
            <person name="McLachlan D.H."/>
            <person name="Meslet-Cladiere L."/>
            <person name="Moustafa A."/>
            <person name="Nehr Z."/>
            <person name="Nyvall Collen P."/>
            <person name="Panaud O."/>
            <person name="Partensky F."/>
            <person name="Poulain J."/>
            <person name="Rensing S.A."/>
            <person name="Rousvoal S."/>
            <person name="Samson G."/>
            <person name="Symeonidi A."/>
            <person name="Weissenbach J."/>
            <person name="Zambounis A."/>
            <person name="Wincker P."/>
            <person name="Boyen C."/>
        </authorList>
    </citation>
    <scope>NUCLEOTIDE SEQUENCE [LARGE SCALE GENOMIC DNA]</scope>
    <source>
        <strain evidence="3">cv. Stackhouse</strain>
    </source>
</reference>
<organism evidence="2 3">
    <name type="scientific">Chondrus crispus</name>
    <name type="common">Carrageen Irish moss</name>
    <name type="synonym">Polymorpha crispa</name>
    <dbReference type="NCBI Taxonomy" id="2769"/>
    <lineage>
        <taxon>Eukaryota</taxon>
        <taxon>Rhodophyta</taxon>
        <taxon>Florideophyceae</taxon>
        <taxon>Rhodymeniophycidae</taxon>
        <taxon>Gigartinales</taxon>
        <taxon>Gigartinaceae</taxon>
        <taxon>Chondrus</taxon>
    </lineage>
</organism>
<dbReference type="SUPFAM" id="SSF141255">
    <property type="entry name" value="YccV-like"/>
    <property type="match status" value="1"/>
</dbReference>
<dbReference type="GO" id="GO:0003677">
    <property type="term" value="F:DNA binding"/>
    <property type="evidence" value="ECO:0007669"/>
    <property type="project" value="InterPro"/>
</dbReference>